<comment type="function">
    <text evidence="9">Part of the Sec protein translocase complex. Interacts with the SecYEG preprotein conducting channel. SecDF uses the proton motive force (PMF) to complete protein translocation after the ATP-dependent function of SecA.</text>
</comment>
<dbReference type="InterPro" id="IPR048634">
    <property type="entry name" value="SecD_SecF_C"/>
</dbReference>
<dbReference type="PANTHER" id="PTHR30081:SF1">
    <property type="entry name" value="PROTEIN TRANSLOCASE SUBUNIT SECD"/>
    <property type="match status" value="1"/>
</dbReference>
<dbReference type="Gene3D" id="3.30.1360.200">
    <property type="match status" value="1"/>
</dbReference>
<keyword evidence="6 9" id="KW-1133">Transmembrane helix</keyword>
<keyword evidence="8 9" id="KW-0472">Membrane</keyword>
<feature type="transmembrane region" description="Helical" evidence="9">
    <location>
        <begin position="471"/>
        <end position="490"/>
    </location>
</feature>
<evidence type="ECO:0000256" key="2">
    <source>
        <dbReference type="ARBA" id="ARBA00022448"/>
    </source>
</evidence>
<keyword evidence="7 9" id="KW-0811">Translocation</keyword>
<feature type="transmembrane region" description="Helical" evidence="9">
    <location>
        <begin position="570"/>
        <end position="593"/>
    </location>
</feature>
<dbReference type="Proteomes" id="UP000317557">
    <property type="component" value="Unassembled WGS sequence"/>
</dbReference>
<keyword evidence="4 9" id="KW-0812">Transmembrane</keyword>
<feature type="transmembrane region" description="Helical" evidence="9">
    <location>
        <begin position="538"/>
        <end position="564"/>
    </location>
</feature>
<dbReference type="SUPFAM" id="SSF82866">
    <property type="entry name" value="Multidrug efflux transporter AcrB transmembrane domain"/>
    <property type="match status" value="1"/>
</dbReference>
<dbReference type="InterPro" id="IPR054384">
    <property type="entry name" value="SecDF_P1_head"/>
</dbReference>
<evidence type="ECO:0000256" key="6">
    <source>
        <dbReference type="ARBA" id="ARBA00022989"/>
    </source>
</evidence>
<evidence type="ECO:0000256" key="1">
    <source>
        <dbReference type="ARBA" id="ARBA00004651"/>
    </source>
</evidence>
<dbReference type="NCBIfam" id="TIGR01129">
    <property type="entry name" value="secD"/>
    <property type="match status" value="1"/>
</dbReference>
<feature type="transmembrane region" description="Helical" evidence="9">
    <location>
        <begin position="445"/>
        <end position="464"/>
    </location>
</feature>
<feature type="transmembrane region" description="Helical" evidence="9">
    <location>
        <begin position="496"/>
        <end position="517"/>
    </location>
</feature>
<dbReference type="FunFam" id="1.20.1640.10:FF:000004">
    <property type="entry name" value="Protein translocase subunit SecD"/>
    <property type="match status" value="1"/>
</dbReference>
<dbReference type="Pfam" id="PF21760">
    <property type="entry name" value="SecD_1st"/>
    <property type="match status" value="1"/>
</dbReference>
<dbReference type="RefSeq" id="WP_142453335.1">
    <property type="nucleotide sequence ID" value="NZ_FXTP01000002.1"/>
</dbReference>
<dbReference type="InterPro" id="IPR022813">
    <property type="entry name" value="SecD/SecF_arch_bac"/>
</dbReference>
<dbReference type="AlphaFoldDB" id="A0A521BJG2"/>
<dbReference type="GO" id="GO:0065002">
    <property type="term" value="P:intracellular protein transmembrane transport"/>
    <property type="evidence" value="ECO:0007669"/>
    <property type="project" value="UniProtKB-UniRule"/>
</dbReference>
<dbReference type="GO" id="GO:0005886">
    <property type="term" value="C:plasma membrane"/>
    <property type="evidence" value="ECO:0007669"/>
    <property type="project" value="UniProtKB-SubCell"/>
</dbReference>
<keyword evidence="2 9" id="KW-0813">Transport</keyword>
<dbReference type="InterPro" id="IPR055344">
    <property type="entry name" value="SecD_SecF_C_bact"/>
</dbReference>
<sequence>MQGNGFKIGSIVAFLALTIYYLLPTIQWTLEQNYIDDLSPSEAAEYREENGEDLEELRANTLSLGLDLQGGMHVTLEVGVPQLVQELAGENADQLLTDVIQTARDQSIETGEDFIDLMVAEFESRDPDARLSRYYRNDAMDITRRSTNEEIATYLKNQRESALERAIEIIRTRVDRYGVTEPSIVKQGQSRIVVELPGVEDKERVRNLLKGTARLEFRLAADANEFSSFVDQLYTYYDTYQDADADSAQTDSAAQSQFNPLEEVLVPAQSPYLVGYATPEDTARVMDLLRTQDIQRMMPRNTTVMWSANPLPGQSGQDLYQLIGVRTQIELTGEVIEAASVQFDPATNVPEVSMSMNSEGARKWGRITGANIGKPVAIVLDGYVFSYPNVQTKISNGRSSITGLDGVQEAEDLVNILLSGALPAPLEILEERTVGATLGAESISAGLNSVLVGLGIVAIFMIVYYRTGGGIADLALLLNIIFILGILAAFKATLTLPGIAGIVLTIGMAVDANVLIFDRIREEQRTGKTMKASIEAGYSNAMSAIIDANVTTFFVAIILFSFGVGPIKGFAVTLMAGIVASLFSAIVITRVIVDYLSQNKPSTVTFG</sequence>
<gene>
    <name evidence="9" type="primary">secD</name>
    <name evidence="13" type="ORF">SAMN06265219_102335</name>
</gene>
<evidence type="ECO:0000259" key="11">
    <source>
        <dbReference type="Pfam" id="PF21760"/>
    </source>
</evidence>
<evidence type="ECO:0000256" key="4">
    <source>
        <dbReference type="ARBA" id="ARBA00022692"/>
    </source>
</evidence>
<feature type="transmembrane region" description="Helical" evidence="9">
    <location>
        <begin position="12"/>
        <end position="30"/>
    </location>
</feature>
<dbReference type="GO" id="GO:0015450">
    <property type="term" value="F:protein-transporting ATPase activity"/>
    <property type="evidence" value="ECO:0007669"/>
    <property type="project" value="InterPro"/>
</dbReference>
<keyword evidence="14" id="KW-1185">Reference proteome</keyword>
<evidence type="ECO:0000256" key="3">
    <source>
        <dbReference type="ARBA" id="ARBA00022475"/>
    </source>
</evidence>
<name>A0A521BJG2_9BACT</name>
<dbReference type="GO" id="GO:0043952">
    <property type="term" value="P:protein transport by the Sec complex"/>
    <property type="evidence" value="ECO:0007669"/>
    <property type="project" value="UniProtKB-UniRule"/>
</dbReference>
<dbReference type="Gene3D" id="1.20.1640.10">
    <property type="entry name" value="Multidrug efflux transporter AcrB transmembrane domain"/>
    <property type="match status" value="1"/>
</dbReference>
<feature type="domain" description="SecDF P1 head subdomain" evidence="12">
    <location>
        <begin position="323"/>
        <end position="424"/>
    </location>
</feature>
<evidence type="ECO:0000313" key="13">
    <source>
        <dbReference type="EMBL" id="SMO47307.1"/>
    </source>
</evidence>
<reference evidence="13 14" key="1">
    <citation type="submission" date="2017-05" db="EMBL/GenBank/DDBJ databases">
        <authorList>
            <person name="Varghese N."/>
            <person name="Submissions S."/>
        </authorList>
    </citation>
    <scope>NUCLEOTIDE SEQUENCE [LARGE SCALE GENOMIC DNA]</scope>
    <source>
        <strain evidence="13 14">DSM 21985</strain>
    </source>
</reference>
<dbReference type="EMBL" id="FXTP01000002">
    <property type="protein sequence ID" value="SMO47307.1"/>
    <property type="molecule type" value="Genomic_DNA"/>
</dbReference>
<dbReference type="InterPro" id="IPR022646">
    <property type="entry name" value="SecD/SecF_CS"/>
</dbReference>
<dbReference type="NCBIfam" id="TIGR00916">
    <property type="entry name" value="2A0604s01"/>
    <property type="match status" value="1"/>
</dbReference>
<dbReference type="InterPro" id="IPR005791">
    <property type="entry name" value="SecD"/>
</dbReference>
<proteinExistence type="inferred from homology"/>
<evidence type="ECO:0000256" key="9">
    <source>
        <dbReference type="HAMAP-Rule" id="MF_01463"/>
    </source>
</evidence>
<comment type="similarity">
    <text evidence="9">Belongs to the SecD/SecF family. SecD subfamily.</text>
</comment>
<evidence type="ECO:0000256" key="8">
    <source>
        <dbReference type="ARBA" id="ARBA00023136"/>
    </source>
</evidence>
<organism evidence="13 14">
    <name type="scientific">Gracilimonas mengyeensis</name>
    <dbReference type="NCBI Taxonomy" id="1302730"/>
    <lineage>
        <taxon>Bacteria</taxon>
        <taxon>Pseudomonadati</taxon>
        <taxon>Balneolota</taxon>
        <taxon>Balneolia</taxon>
        <taxon>Balneolales</taxon>
        <taxon>Balneolaceae</taxon>
        <taxon>Gracilimonas</taxon>
    </lineage>
</organism>
<dbReference type="GO" id="GO:0006605">
    <property type="term" value="P:protein targeting"/>
    <property type="evidence" value="ECO:0007669"/>
    <property type="project" value="UniProtKB-UniRule"/>
</dbReference>
<accession>A0A521BJG2</accession>
<evidence type="ECO:0000256" key="5">
    <source>
        <dbReference type="ARBA" id="ARBA00022927"/>
    </source>
</evidence>
<feature type="domain" description="Protein translocase subunit SecDF P1" evidence="11">
    <location>
        <begin position="163"/>
        <end position="221"/>
    </location>
</feature>
<dbReference type="Pfam" id="PF22599">
    <property type="entry name" value="SecDF_P1_head"/>
    <property type="match status" value="1"/>
</dbReference>
<dbReference type="Gene3D" id="3.30.70.3220">
    <property type="match status" value="1"/>
</dbReference>
<evidence type="ECO:0000259" key="10">
    <source>
        <dbReference type="Pfam" id="PF02355"/>
    </source>
</evidence>
<evidence type="ECO:0000313" key="14">
    <source>
        <dbReference type="Proteomes" id="UP000317557"/>
    </source>
</evidence>
<evidence type="ECO:0000256" key="7">
    <source>
        <dbReference type="ARBA" id="ARBA00023010"/>
    </source>
</evidence>
<dbReference type="Pfam" id="PF02355">
    <property type="entry name" value="SecD_SecF_C"/>
    <property type="match status" value="1"/>
</dbReference>
<protein>
    <recommendedName>
        <fullName evidence="9">Protein translocase subunit SecD</fullName>
    </recommendedName>
</protein>
<keyword evidence="3 9" id="KW-1003">Cell membrane</keyword>
<dbReference type="HAMAP" id="MF_01463_B">
    <property type="entry name" value="SecD_B"/>
    <property type="match status" value="1"/>
</dbReference>
<dbReference type="OrthoDB" id="9805019at2"/>
<comment type="subunit">
    <text evidence="9">Forms a complex with SecF. Part of the essential Sec protein translocation apparatus which comprises SecA, SecYEG and auxiliary proteins SecDF. Other proteins may also be involved.</text>
</comment>
<dbReference type="PANTHER" id="PTHR30081">
    <property type="entry name" value="PROTEIN-EXPORT MEMBRANE PROTEIN SEC"/>
    <property type="match status" value="1"/>
</dbReference>
<comment type="subcellular location">
    <subcellularLocation>
        <location evidence="1 9">Cell membrane</location>
        <topology evidence="1 9">Multi-pass membrane protein</topology>
    </subcellularLocation>
</comment>
<dbReference type="InterPro" id="IPR048631">
    <property type="entry name" value="SecD_1st"/>
</dbReference>
<dbReference type="Pfam" id="PF07549">
    <property type="entry name" value="Sec_GG"/>
    <property type="match status" value="1"/>
</dbReference>
<keyword evidence="5 9" id="KW-0653">Protein transport</keyword>
<feature type="domain" description="Protein export membrane protein SecD/SecF C-terminal" evidence="10">
    <location>
        <begin position="426"/>
        <end position="597"/>
    </location>
</feature>
<evidence type="ECO:0000259" key="12">
    <source>
        <dbReference type="Pfam" id="PF22599"/>
    </source>
</evidence>